<dbReference type="EMBL" id="QKYT01001159">
    <property type="protein sequence ID" value="RIA79753.1"/>
    <property type="molecule type" value="Genomic_DNA"/>
</dbReference>
<organism evidence="1 2">
    <name type="scientific">Glomus cerebriforme</name>
    <dbReference type="NCBI Taxonomy" id="658196"/>
    <lineage>
        <taxon>Eukaryota</taxon>
        <taxon>Fungi</taxon>
        <taxon>Fungi incertae sedis</taxon>
        <taxon>Mucoromycota</taxon>
        <taxon>Glomeromycotina</taxon>
        <taxon>Glomeromycetes</taxon>
        <taxon>Glomerales</taxon>
        <taxon>Glomeraceae</taxon>
        <taxon>Glomus</taxon>
    </lineage>
</organism>
<name>A0A397RZZ8_9GLOM</name>
<evidence type="ECO:0008006" key="3">
    <source>
        <dbReference type="Google" id="ProtNLM"/>
    </source>
</evidence>
<sequence>MFMKGRVKLRIIQIYFHANTSNNRTEIEDVQNYVINLLNQASLSNYKVILMGDFNLNFEKFSLEYRSNRSLHWKYGILRELERLQYQDSIALYHDITVSNPFYTFHPRQSQLSASRIDAIWVSPNFIMDTLSSNNFTCHYFNTDHQAIKLSCITSGIFERKSFASLKQHDIKKRIFDYSKMDSDKWVSFQSEMDNNTSLQYLSDLDLQSQSDINRTWDIIQDVIINAAIHHIDNHESSFLPKQDIIPNEILEIKADINFLNRAIRKSSNNPYSYRSYLTKGWIYDRAVLQKIKDKHNISITLPVTLNTTNISILKKDLFLFRKNLCSLLDVKSKTNQDAAIKQFVRQR</sequence>
<keyword evidence="2" id="KW-1185">Reference proteome</keyword>
<evidence type="ECO:0000313" key="2">
    <source>
        <dbReference type="Proteomes" id="UP000265703"/>
    </source>
</evidence>
<dbReference type="Gene3D" id="3.60.10.10">
    <property type="entry name" value="Endonuclease/exonuclease/phosphatase"/>
    <property type="match status" value="1"/>
</dbReference>
<comment type="caution">
    <text evidence="1">The sequence shown here is derived from an EMBL/GenBank/DDBJ whole genome shotgun (WGS) entry which is preliminary data.</text>
</comment>
<reference evidence="1 2" key="1">
    <citation type="submission" date="2018-06" db="EMBL/GenBank/DDBJ databases">
        <title>Comparative genomics reveals the genomic features of Rhizophagus irregularis, R. cerebriforme, R. diaphanum and Gigaspora rosea, and their symbiotic lifestyle signature.</title>
        <authorList>
            <person name="Morin E."/>
            <person name="San Clemente H."/>
            <person name="Chen E.C.H."/>
            <person name="De La Providencia I."/>
            <person name="Hainaut M."/>
            <person name="Kuo A."/>
            <person name="Kohler A."/>
            <person name="Murat C."/>
            <person name="Tang N."/>
            <person name="Roy S."/>
            <person name="Loubradou J."/>
            <person name="Henrissat B."/>
            <person name="Grigoriev I.V."/>
            <person name="Corradi N."/>
            <person name="Roux C."/>
            <person name="Martin F.M."/>
        </authorList>
    </citation>
    <scope>NUCLEOTIDE SEQUENCE [LARGE SCALE GENOMIC DNA]</scope>
    <source>
        <strain evidence="1 2">DAOM 227022</strain>
    </source>
</reference>
<proteinExistence type="predicted"/>
<gene>
    <name evidence="1" type="ORF">C1645_839989</name>
</gene>
<evidence type="ECO:0000313" key="1">
    <source>
        <dbReference type="EMBL" id="RIA79753.1"/>
    </source>
</evidence>
<dbReference type="OrthoDB" id="2411800at2759"/>
<protein>
    <recommendedName>
        <fullName evidence="3">Endonuclease/exonuclease/phosphatase</fullName>
    </recommendedName>
</protein>
<dbReference type="AlphaFoldDB" id="A0A397RZZ8"/>
<dbReference type="SUPFAM" id="SSF56219">
    <property type="entry name" value="DNase I-like"/>
    <property type="match status" value="1"/>
</dbReference>
<dbReference type="InterPro" id="IPR036691">
    <property type="entry name" value="Endo/exonu/phosph_ase_sf"/>
</dbReference>
<feature type="non-terminal residue" evidence="1">
    <location>
        <position position="348"/>
    </location>
</feature>
<accession>A0A397RZZ8</accession>
<dbReference type="Proteomes" id="UP000265703">
    <property type="component" value="Unassembled WGS sequence"/>
</dbReference>